<dbReference type="EMBL" id="VOSO01000012">
    <property type="protein sequence ID" value="MCC7659451.1"/>
    <property type="molecule type" value="Genomic_DNA"/>
</dbReference>
<gene>
    <name evidence="2" type="ORF">FUU20_11905</name>
</gene>
<reference evidence="2 3" key="1">
    <citation type="submission" date="2019-08" db="EMBL/GenBank/DDBJ databases">
        <title>Genome sequencing of Psyttalia spp.-associated microbial isolates reveals a potentially novel species in the Serratia genus.</title>
        <authorList>
            <person name="Tannieres-Laurent M."/>
            <person name="Sparks M.E."/>
            <person name="Blackburn M.B."/>
            <person name="Gundersen-Rindal D.E."/>
            <person name="Bon M.-C."/>
        </authorList>
    </citation>
    <scope>NUCLEOTIDE SEQUENCE [LARGE SCALE GENOMIC DNA]</scope>
    <source>
        <strain evidence="3">Pon4B</strain>
    </source>
</reference>
<organism evidence="2 3">
    <name type="scientific">Serratia montpellierensis</name>
    <dbReference type="NCBI Taxonomy" id="2598730"/>
    <lineage>
        <taxon>Bacteria</taxon>
        <taxon>Pseudomonadati</taxon>
        <taxon>Pseudomonadota</taxon>
        <taxon>Gammaproteobacteria</taxon>
        <taxon>Enterobacterales</taxon>
        <taxon>Yersiniaceae</taxon>
        <taxon>Serratia</taxon>
    </lineage>
</organism>
<keyword evidence="1" id="KW-0472">Membrane</keyword>
<evidence type="ECO:0000256" key="1">
    <source>
        <dbReference type="SAM" id="Phobius"/>
    </source>
</evidence>
<keyword evidence="3" id="KW-1185">Reference proteome</keyword>
<keyword evidence="1" id="KW-0812">Transmembrane</keyword>
<feature type="transmembrane region" description="Helical" evidence="1">
    <location>
        <begin position="302"/>
        <end position="321"/>
    </location>
</feature>
<sequence>MYITRKNFTPQNVFLFTSCVSFLAWVFPSLDFLRKGFSEPYPLLSLSGLAYPVIIFFFYGVIWVGYHIIPVVNDNQKDTSSALLVNYNVYFASAIISFFGILATTFIISKSISVSDIISIYSAGKANAIKEGLYEDYSLGLVSLRYCVILSGSFAIYRRLMGEKNLGIDIFSLSSLIVVSMISSRLTLIAGVFGGLYLYIYTKKTIRIKSFKIIFIGGVVFLVLSALNWSRNSNFYEEKGLGFMSAGFSEILAYVGTPVQGALYAISNPDVGKQSYMQFYNESTIESALTTNSAILDVIRMFGVQGLLFAAVILFFSGLYISFFEKLKSGKYIYCNIAVFYSIAEFWRIFLFFQGIIITLISVSLLLAFFSRVRFRKVLG</sequence>
<dbReference type="Proteomes" id="UP001199135">
    <property type="component" value="Unassembled WGS sequence"/>
</dbReference>
<feature type="transmembrane region" description="Helical" evidence="1">
    <location>
        <begin position="12"/>
        <end position="33"/>
    </location>
</feature>
<feature type="transmembrane region" description="Helical" evidence="1">
    <location>
        <begin position="89"/>
        <end position="108"/>
    </location>
</feature>
<feature type="transmembrane region" description="Helical" evidence="1">
    <location>
        <begin position="177"/>
        <end position="199"/>
    </location>
</feature>
<feature type="transmembrane region" description="Helical" evidence="1">
    <location>
        <begin position="211"/>
        <end position="229"/>
    </location>
</feature>
<keyword evidence="1" id="KW-1133">Transmembrane helix</keyword>
<evidence type="ECO:0000313" key="3">
    <source>
        <dbReference type="Proteomes" id="UP001199135"/>
    </source>
</evidence>
<accession>A0ABS8J618</accession>
<feature type="transmembrane region" description="Helical" evidence="1">
    <location>
        <begin position="45"/>
        <end position="69"/>
    </location>
</feature>
<comment type="caution">
    <text evidence="2">The sequence shown here is derived from an EMBL/GenBank/DDBJ whole genome shotgun (WGS) entry which is preliminary data.</text>
</comment>
<evidence type="ECO:0000313" key="2">
    <source>
        <dbReference type="EMBL" id="MCC7659451.1"/>
    </source>
</evidence>
<feature type="transmembrane region" description="Helical" evidence="1">
    <location>
        <begin position="356"/>
        <end position="375"/>
    </location>
</feature>
<name>A0ABS8J618_9GAMM</name>
<dbReference type="PROSITE" id="PS51257">
    <property type="entry name" value="PROKAR_LIPOPROTEIN"/>
    <property type="match status" value="1"/>
</dbReference>
<proteinExistence type="predicted"/>
<protein>
    <recommendedName>
        <fullName evidence="4">Lipid A core - O-antigen ligase and related enzymes</fullName>
    </recommendedName>
</protein>
<evidence type="ECO:0008006" key="4">
    <source>
        <dbReference type="Google" id="ProtNLM"/>
    </source>
</evidence>
<dbReference type="RefSeq" id="WP_230490246.1">
    <property type="nucleotide sequence ID" value="NZ_VOSN01000005.1"/>
</dbReference>